<reference evidence="1 2" key="1">
    <citation type="submission" date="2016-10" db="EMBL/GenBank/DDBJ databases">
        <authorList>
            <person name="de Groot N.N."/>
        </authorList>
    </citation>
    <scope>NUCLEOTIDE SEQUENCE [LARGE SCALE GENOMIC DNA]</scope>
    <source>
        <strain evidence="1 2">R5</strain>
    </source>
</reference>
<dbReference type="EMBL" id="FMZW01000004">
    <property type="protein sequence ID" value="SDC64314.1"/>
    <property type="molecule type" value="Genomic_DNA"/>
</dbReference>
<protein>
    <recommendedName>
        <fullName evidence="3">Aspartate kinase</fullName>
    </recommendedName>
</protein>
<dbReference type="AlphaFoldDB" id="A0A1G6NA79"/>
<evidence type="ECO:0000313" key="1">
    <source>
        <dbReference type="EMBL" id="SDC64314.1"/>
    </source>
</evidence>
<dbReference type="Proteomes" id="UP000199245">
    <property type="component" value="Unassembled WGS sequence"/>
</dbReference>
<organism evidence="1 2">
    <name type="scientific">Bradyrhizobium brasilense</name>
    <dbReference type="NCBI Taxonomy" id="1419277"/>
    <lineage>
        <taxon>Bacteria</taxon>
        <taxon>Pseudomonadati</taxon>
        <taxon>Pseudomonadota</taxon>
        <taxon>Alphaproteobacteria</taxon>
        <taxon>Hyphomicrobiales</taxon>
        <taxon>Nitrobacteraceae</taxon>
        <taxon>Bradyrhizobium</taxon>
    </lineage>
</organism>
<dbReference type="SUPFAM" id="SSF53633">
    <property type="entry name" value="Carbamate kinase-like"/>
    <property type="match status" value="1"/>
</dbReference>
<accession>A0A1G6NA79</accession>
<dbReference type="InterPro" id="IPR036393">
    <property type="entry name" value="AceGlu_kinase-like_sf"/>
</dbReference>
<gene>
    <name evidence="1" type="ORF">SAMN05216337_100458</name>
</gene>
<sequence>MSGFHSVEKIGGTSMAATGTLFDDVPIAERKGEDLYNRAFVVSAYAGMTDVLLEHKETYEPGIYARFVADDGADGWRQAMADSDIAWPGLVFDALRALDNARIDVIATRHQIRNADVQFVVTVCHFDASARVLHRVPVEADGEAEGRRAA</sequence>
<evidence type="ECO:0008006" key="3">
    <source>
        <dbReference type="Google" id="ProtNLM"/>
    </source>
</evidence>
<proteinExistence type="predicted"/>
<name>A0A1G6NA79_9BRAD</name>
<dbReference type="RefSeq" id="WP_210189581.1">
    <property type="nucleotide sequence ID" value="NZ_FMZW01000004.1"/>
</dbReference>
<evidence type="ECO:0000313" key="2">
    <source>
        <dbReference type="Proteomes" id="UP000199245"/>
    </source>
</evidence>